<evidence type="ECO:0008006" key="3">
    <source>
        <dbReference type="Google" id="ProtNLM"/>
    </source>
</evidence>
<evidence type="ECO:0000313" key="1">
    <source>
        <dbReference type="EMBL" id="MEO3690388.1"/>
    </source>
</evidence>
<sequence>MTQPPPITDATPPASSLLAAVQAERRAFADAYWLDHPGPAVELAAFVEAFYTTRLFKLERLVLRLAGLPSSDAGARAVARGETERFAAWRVQDRRGRREPELLLIDVHARTCSWFQAEPLASGGTRLWFGSAVIPARLSASGEPEMGWLFDALLGFHRHYSRALLKAAAVRLSKKR</sequence>
<organism evidence="1 2">
    <name type="scientific">Roseateles paludis</name>
    <dbReference type="NCBI Taxonomy" id="3145238"/>
    <lineage>
        <taxon>Bacteria</taxon>
        <taxon>Pseudomonadati</taxon>
        <taxon>Pseudomonadota</taxon>
        <taxon>Betaproteobacteria</taxon>
        <taxon>Burkholderiales</taxon>
        <taxon>Sphaerotilaceae</taxon>
        <taxon>Roseateles</taxon>
    </lineage>
</organism>
<dbReference type="EMBL" id="JBDPZD010000001">
    <property type="protein sequence ID" value="MEO3690388.1"/>
    <property type="molecule type" value="Genomic_DNA"/>
</dbReference>
<gene>
    <name evidence="1" type="ORF">ABDJ85_02850</name>
</gene>
<protein>
    <recommendedName>
        <fullName evidence="3">DUF2867 domain-containing protein</fullName>
    </recommendedName>
</protein>
<dbReference type="RefSeq" id="WP_347703219.1">
    <property type="nucleotide sequence ID" value="NZ_JBDPZD010000001.1"/>
</dbReference>
<reference evidence="1 2" key="1">
    <citation type="submission" date="2024-05" db="EMBL/GenBank/DDBJ databases">
        <title>Roseateles sp. DJS-2-20 16S ribosomal RNA gene Genome sequencing and assembly.</title>
        <authorList>
            <person name="Woo H."/>
        </authorList>
    </citation>
    <scope>NUCLEOTIDE SEQUENCE [LARGE SCALE GENOMIC DNA]</scope>
    <source>
        <strain evidence="1 2">DJS-2-20</strain>
    </source>
</reference>
<keyword evidence="2" id="KW-1185">Reference proteome</keyword>
<comment type="caution">
    <text evidence="1">The sequence shown here is derived from an EMBL/GenBank/DDBJ whole genome shotgun (WGS) entry which is preliminary data.</text>
</comment>
<name>A0ABV0FZF7_9BURK</name>
<dbReference type="Proteomes" id="UP001495147">
    <property type="component" value="Unassembled WGS sequence"/>
</dbReference>
<proteinExistence type="predicted"/>
<evidence type="ECO:0000313" key="2">
    <source>
        <dbReference type="Proteomes" id="UP001495147"/>
    </source>
</evidence>
<accession>A0ABV0FZF7</accession>